<dbReference type="PANTHER" id="PTHR45639:SF4">
    <property type="entry name" value="HSC70CB, ISOFORM G"/>
    <property type="match status" value="1"/>
</dbReference>
<dbReference type="SUPFAM" id="SSF53067">
    <property type="entry name" value="Actin-like ATPase domain"/>
    <property type="match status" value="2"/>
</dbReference>
<dbReference type="Gene3D" id="3.30.420.40">
    <property type="match status" value="2"/>
</dbReference>
<dbReference type="Proteomes" id="UP000247498">
    <property type="component" value="Unassembled WGS sequence"/>
</dbReference>
<feature type="compositionally biased region" description="Low complexity" evidence="4">
    <location>
        <begin position="789"/>
        <end position="803"/>
    </location>
</feature>
<keyword evidence="6" id="KW-1185">Reference proteome</keyword>
<dbReference type="InterPro" id="IPR029048">
    <property type="entry name" value="HSP70_C_sf"/>
</dbReference>
<evidence type="ECO:0000313" key="6">
    <source>
        <dbReference type="Proteomes" id="UP000247498"/>
    </source>
</evidence>
<accession>A0A2V0NTT8</accession>
<keyword evidence="5" id="KW-0346">Stress response</keyword>
<dbReference type="GO" id="GO:0005829">
    <property type="term" value="C:cytosol"/>
    <property type="evidence" value="ECO:0007669"/>
    <property type="project" value="TreeGrafter"/>
</dbReference>
<dbReference type="GO" id="GO:0005524">
    <property type="term" value="F:ATP binding"/>
    <property type="evidence" value="ECO:0007669"/>
    <property type="project" value="UniProtKB-KW"/>
</dbReference>
<dbReference type="OrthoDB" id="434160at2759"/>
<dbReference type="InterPro" id="IPR013126">
    <property type="entry name" value="Hsp_70_fam"/>
</dbReference>
<comment type="caution">
    <text evidence="5">The sequence shown here is derived from an EMBL/GenBank/DDBJ whole genome shotgun (WGS) entry which is preliminary data.</text>
</comment>
<feature type="region of interest" description="Disordered" evidence="4">
    <location>
        <begin position="526"/>
        <end position="551"/>
    </location>
</feature>
<dbReference type="GO" id="GO:0005634">
    <property type="term" value="C:nucleus"/>
    <property type="evidence" value="ECO:0007669"/>
    <property type="project" value="TreeGrafter"/>
</dbReference>
<dbReference type="Pfam" id="PF00012">
    <property type="entry name" value="HSP70"/>
    <property type="match status" value="2"/>
</dbReference>
<evidence type="ECO:0000256" key="2">
    <source>
        <dbReference type="ARBA" id="ARBA00022840"/>
    </source>
</evidence>
<dbReference type="FunFam" id="1.20.1270.10:FF:000002">
    <property type="entry name" value="Heat shock 70 kDa protein 4"/>
    <property type="match status" value="1"/>
</dbReference>
<feature type="compositionally biased region" description="Low complexity" evidence="4">
    <location>
        <begin position="526"/>
        <end position="538"/>
    </location>
</feature>
<dbReference type="PRINTS" id="PR00301">
    <property type="entry name" value="HEATSHOCK70"/>
</dbReference>
<feature type="region of interest" description="Disordered" evidence="4">
    <location>
        <begin position="773"/>
        <end position="843"/>
    </location>
</feature>
<gene>
    <name evidence="5" type="ORF">Rsub_03030</name>
</gene>
<organism evidence="5 6">
    <name type="scientific">Raphidocelis subcapitata</name>
    <dbReference type="NCBI Taxonomy" id="307507"/>
    <lineage>
        <taxon>Eukaryota</taxon>
        <taxon>Viridiplantae</taxon>
        <taxon>Chlorophyta</taxon>
        <taxon>core chlorophytes</taxon>
        <taxon>Chlorophyceae</taxon>
        <taxon>CS clade</taxon>
        <taxon>Sphaeropleales</taxon>
        <taxon>Selenastraceae</taxon>
        <taxon>Raphidocelis</taxon>
    </lineage>
</organism>
<dbReference type="Gene3D" id="1.20.1270.10">
    <property type="match status" value="1"/>
</dbReference>
<dbReference type="FunFam" id="3.30.420.40:FF:000171">
    <property type="entry name" value="Heat shock 70 kDa protein 4"/>
    <property type="match status" value="2"/>
</dbReference>
<evidence type="ECO:0000313" key="5">
    <source>
        <dbReference type="EMBL" id="GBF90729.1"/>
    </source>
</evidence>
<evidence type="ECO:0000256" key="1">
    <source>
        <dbReference type="ARBA" id="ARBA00022741"/>
    </source>
</evidence>
<dbReference type="AlphaFoldDB" id="A0A2V0NTT8"/>
<evidence type="ECO:0000256" key="4">
    <source>
        <dbReference type="SAM" id="MobiDB-lite"/>
    </source>
</evidence>
<dbReference type="InParanoid" id="A0A2V0NTT8"/>
<dbReference type="EMBL" id="BDRX01000019">
    <property type="protein sequence ID" value="GBF90729.1"/>
    <property type="molecule type" value="Genomic_DNA"/>
</dbReference>
<dbReference type="SUPFAM" id="SSF100934">
    <property type="entry name" value="Heat shock protein 70kD (HSP70), C-terminal subdomain"/>
    <property type="match status" value="2"/>
</dbReference>
<dbReference type="PANTHER" id="PTHR45639">
    <property type="entry name" value="HSC70CB, ISOFORM G-RELATED"/>
    <property type="match status" value="1"/>
</dbReference>
<keyword evidence="2" id="KW-0067">ATP-binding</keyword>
<dbReference type="InterPro" id="IPR029047">
    <property type="entry name" value="HSP70_peptide-bd_sf"/>
</dbReference>
<dbReference type="FunFam" id="3.90.640.10:FF:000004">
    <property type="entry name" value="Heat shock 70 kDa protein 4"/>
    <property type="match status" value="1"/>
</dbReference>
<dbReference type="FunFam" id="3.30.30.30:FF:000002">
    <property type="entry name" value="Heat shock 70 kDa protein 4"/>
    <property type="match status" value="1"/>
</dbReference>
<dbReference type="STRING" id="307507.A0A2V0NTT8"/>
<keyword evidence="1" id="KW-0547">Nucleotide-binding</keyword>
<comment type="similarity">
    <text evidence="3">Belongs to the heat shock protein 70 (TC 1.A.33) family. HSP110/SSE subfamily.</text>
</comment>
<name>A0A2V0NTT8_9CHLO</name>
<sequence>MSVCGMDVGASASCVALARKRGIDVLLNAESVRETPAMVSFGDKQRYIGVHAAGKVAINPKNTPFEIKRLLGRRFKDPQLQRDLSRLPFKVSEAPGGGVLVHVRYNGEDSAFTPEQLMAMVIVDLKKIAEKEGGAPVYDCALSVPVFYTEPERRAMLAATQIAGLNCLRLVNETTATALAYGIYKTDLPETDAVNVAFVDMGHASTELTIVAFKRGGLVVRAHAWDRDLGGRDLDDLLFDALADDFKTRYKIDVRSNAKASFKLRLQCEKLKKTLSANPEAPLNVECIMDDVDVRAHVSREQLEEWAAPGLERLRRRLQEGLAASGLSAKDISSVEVVGSGTRVPAVYKVVEDVFGAAPSRTLNSKEVVSRGCALQCAMLSPTFKVRDFEVVDAVAYPIVASWEKDGGERVTQTLFERGSAFPATKSITFLRAAPFAISLAYAEGADLPEGHPREIGTYTVGPFKVPEGADKAKIKVRVTMNLHGLASVEGATLIEETVVEEPAPAADAAAPAAAAGAEGAAAASADGGADAGAATAGSDGGAGEAANGPTPMEADAAAAAAAPAKKVKVKKTDVPVAAAGVPGLPAAEVARLAQAEGEMQAADKLQEDTQNAKNALESYVYALRSKLYEGLAPYVREGDRDALAARLSKVEDWLYEDGEDETKSVYVAKLQELKALGDPIEARAADDAARPAAAEELRRLADGYLSVATSELPAHAHLSAEERATLQKEAADALAWLQDKTALQSQLARHDESVLTTADIQKKAGALDRACKPIASKPPPAPKPAPKPAAAAADAGAAAGGEQQREGEGAAPMDADGGGAAEAEGEGGAAAAGGGEPMEEEA</sequence>
<dbReference type="Gene3D" id="3.30.30.30">
    <property type="match status" value="1"/>
</dbReference>
<proteinExistence type="inferred from homology"/>
<dbReference type="FunCoup" id="A0A2V0NTT8">
    <property type="interactions" value="2244"/>
</dbReference>
<dbReference type="GO" id="GO:0140662">
    <property type="term" value="F:ATP-dependent protein folding chaperone"/>
    <property type="evidence" value="ECO:0007669"/>
    <property type="project" value="InterPro"/>
</dbReference>
<dbReference type="SUPFAM" id="SSF100920">
    <property type="entry name" value="Heat shock protein 70kD (HSP70), peptide-binding domain"/>
    <property type="match status" value="1"/>
</dbReference>
<evidence type="ECO:0000256" key="3">
    <source>
        <dbReference type="ARBA" id="ARBA00061090"/>
    </source>
</evidence>
<reference evidence="5 6" key="1">
    <citation type="journal article" date="2018" name="Sci. Rep.">
        <title>Raphidocelis subcapitata (=Pseudokirchneriella subcapitata) provides an insight into genome evolution and environmental adaptations in the Sphaeropleales.</title>
        <authorList>
            <person name="Suzuki S."/>
            <person name="Yamaguchi H."/>
            <person name="Nakajima N."/>
            <person name="Kawachi M."/>
        </authorList>
    </citation>
    <scope>NUCLEOTIDE SEQUENCE [LARGE SCALE GENOMIC DNA]</scope>
    <source>
        <strain evidence="5 6">NIES-35</strain>
    </source>
</reference>
<feature type="compositionally biased region" description="Pro residues" evidence="4">
    <location>
        <begin position="777"/>
        <end position="788"/>
    </location>
</feature>
<protein>
    <submittedName>
        <fullName evidence="5">Heat shock protein 70 kDa-like</fullName>
    </submittedName>
</protein>
<feature type="compositionally biased region" description="Gly residues" evidence="4">
    <location>
        <begin position="817"/>
        <end position="837"/>
    </location>
</feature>
<dbReference type="Gene3D" id="3.90.640.10">
    <property type="entry name" value="Actin, Chain A, domain 4"/>
    <property type="match status" value="1"/>
</dbReference>
<dbReference type="InterPro" id="IPR043129">
    <property type="entry name" value="ATPase_NBD"/>
</dbReference>
<dbReference type="Gene3D" id="2.60.34.10">
    <property type="entry name" value="Substrate Binding Domain Of DNAk, Chain A, domain 1"/>
    <property type="match status" value="1"/>
</dbReference>